<dbReference type="AlphaFoldDB" id="A0A0R1QCW2"/>
<comment type="caution">
    <text evidence="1">The sequence shown here is derived from an EMBL/GenBank/DDBJ whole genome shotgun (WGS) entry which is preliminary data.</text>
</comment>
<dbReference type="Pfam" id="PF13177">
    <property type="entry name" value="DNA_pol3_delta2"/>
    <property type="match status" value="1"/>
</dbReference>
<proteinExistence type="predicted"/>
<dbReference type="OrthoDB" id="9810148at2"/>
<dbReference type="Proteomes" id="UP000051155">
    <property type="component" value="Unassembled WGS sequence"/>
</dbReference>
<dbReference type="InterPro" id="IPR050238">
    <property type="entry name" value="DNA_Rep/Repair_Clamp_Loader"/>
</dbReference>
<protein>
    <submittedName>
        <fullName evidence="1">DNA polymerase III subunit delta</fullName>
    </submittedName>
</protein>
<dbReference type="RefSeq" id="WP_057735855.1">
    <property type="nucleotide sequence ID" value="NZ_AZEG01000002.1"/>
</dbReference>
<evidence type="ECO:0000313" key="2">
    <source>
        <dbReference type="Proteomes" id="UP000051155"/>
    </source>
</evidence>
<gene>
    <name evidence="1" type="ORF">FD20_GL000983</name>
</gene>
<dbReference type="InterPro" id="IPR027417">
    <property type="entry name" value="P-loop_NTPase"/>
</dbReference>
<dbReference type="EMBL" id="AZEG01000002">
    <property type="protein sequence ID" value="KRL38907.1"/>
    <property type="molecule type" value="Genomic_DNA"/>
</dbReference>
<dbReference type="InterPro" id="IPR004622">
    <property type="entry name" value="DNA_pol_HolB"/>
</dbReference>
<organism evidence="1 2">
    <name type="scientific">Liquorilactobacillus uvarum DSM 19971</name>
    <dbReference type="NCBI Taxonomy" id="1423812"/>
    <lineage>
        <taxon>Bacteria</taxon>
        <taxon>Bacillati</taxon>
        <taxon>Bacillota</taxon>
        <taxon>Bacilli</taxon>
        <taxon>Lactobacillales</taxon>
        <taxon>Lactobacillaceae</taxon>
        <taxon>Liquorilactobacillus</taxon>
    </lineage>
</organism>
<dbReference type="GO" id="GO:0008408">
    <property type="term" value="F:3'-5' exonuclease activity"/>
    <property type="evidence" value="ECO:0007669"/>
    <property type="project" value="InterPro"/>
</dbReference>
<dbReference type="NCBIfam" id="NF005972">
    <property type="entry name" value="PRK08058.1"/>
    <property type="match status" value="1"/>
</dbReference>
<dbReference type="SUPFAM" id="SSF52540">
    <property type="entry name" value="P-loop containing nucleoside triphosphate hydrolases"/>
    <property type="match status" value="1"/>
</dbReference>
<sequence>MEQRTVTNPQPKLTDHFAKLITNGHLAHAYIFAGPQGVGKKELALWIAKGIYCPNTQNGRPCLECAECKRIAEGNQPDVVFVAPEGLSIKVDQIRFLKEEFSKSGVESNRKFFIIQDAEKMTTGAANSLLKFLEEPNGQVTAILLTTAVNQLLPTVISRCQLVELSALTDAQMVASLEKNGISKEKALVLGRLTDSFEVAQSLAQDDNFEQLCQNTCRWYLQILHNDWRCFVDVQAKILPLLSGKKDEQLLLDLIVLLTKDLLLFRYSQRKLSFATFNQEFSKALQPLSTREILKATELILETKKRMAVNVSFQNVIEALTLELCRCYHG</sequence>
<dbReference type="NCBIfam" id="TIGR00678">
    <property type="entry name" value="holB"/>
    <property type="match status" value="1"/>
</dbReference>
<dbReference type="GO" id="GO:0003887">
    <property type="term" value="F:DNA-directed DNA polymerase activity"/>
    <property type="evidence" value="ECO:0007669"/>
    <property type="project" value="InterPro"/>
</dbReference>
<dbReference type="STRING" id="1423812.FD20_GL000983"/>
<dbReference type="PANTHER" id="PTHR11669">
    <property type="entry name" value="REPLICATION FACTOR C / DNA POLYMERASE III GAMMA-TAU SUBUNIT"/>
    <property type="match status" value="1"/>
</dbReference>
<accession>A0A0R1QCW2</accession>
<reference evidence="1 2" key="1">
    <citation type="journal article" date="2015" name="Genome Announc.">
        <title>Expanding the biotechnology potential of lactobacilli through comparative genomics of 213 strains and associated genera.</title>
        <authorList>
            <person name="Sun Z."/>
            <person name="Harris H.M."/>
            <person name="McCann A."/>
            <person name="Guo C."/>
            <person name="Argimon S."/>
            <person name="Zhang W."/>
            <person name="Yang X."/>
            <person name="Jeffery I.B."/>
            <person name="Cooney J.C."/>
            <person name="Kagawa T.F."/>
            <person name="Liu W."/>
            <person name="Song Y."/>
            <person name="Salvetti E."/>
            <person name="Wrobel A."/>
            <person name="Rasinkangas P."/>
            <person name="Parkhill J."/>
            <person name="Rea M.C."/>
            <person name="O'Sullivan O."/>
            <person name="Ritari J."/>
            <person name="Douillard F.P."/>
            <person name="Paul Ross R."/>
            <person name="Yang R."/>
            <person name="Briner A.E."/>
            <person name="Felis G.E."/>
            <person name="de Vos W.M."/>
            <person name="Barrangou R."/>
            <person name="Klaenhammer T.R."/>
            <person name="Caufield P.W."/>
            <person name="Cui Y."/>
            <person name="Zhang H."/>
            <person name="O'Toole P.W."/>
        </authorList>
    </citation>
    <scope>NUCLEOTIDE SEQUENCE [LARGE SCALE GENOMIC DNA]</scope>
    <source>
        <strain evidence="1 2">DSM 19971</strain>
    </source>
</reference>
<dbReference type="PANTHER" id="PTHR11669:SF8">
    <property type="entry name" value="DNA POLYMERASE III SUBUNIT DELTA"/>
    <property type="match status" value="1"/>
</dbReference>
<name>A0A0R1QCW2_9LACO</name>
<dbReference type="FunFam" id="3.40.50.300:FF:001255">
    <property type="entry name" value="DNA polymerase III subunit delta"/>
    <property type="match status" value="1"/>
</dbReference>
<dbReference type="GO" id="GO:0006261">
    <property type="term" value="P:DNA-templated DNA replication"/>
    <property type="evidence" value="ECO:0007669"/>
    <property type="project" value="TreeGrafter"/>
</dbReference>
<dbReference type="Gene3D" id="3.40.50.300">
    <property type="entry name" value="P-loop containing nucleotide triphosphate hydrolases"/>
    <property type="match status" value="1"/>
</dbReference>
<keyword evidence="2" id="KW-1185">Reference proteome</keyword>
<evidence type="ECO:0000313" key="1">
    <source>
        <dbReference type="EMBL" id="KRL38907.1"/>
    </source>
</evidence>
<dbReference type="PATRIC" id="fig|1423812.3.peg.1049"/>